<feature type="compositionally biased region" description="Basic and acidic residues" evidence="4">
    <location>
        <begin position="8"/>
        <end position="23"/>
    </location>
</feature>
<keyword evidence="3" id="KW-0804">Transcription</keyword>
<dbReference type="InterPro" id="IPR014757">
    <property type="entry name" value="Tscrpt_reg_IclR_C"/>
</dbReference>
<dbReference type="RefSeq" id="WP_203064789.1">
    <property type="nucleotide sequence ID" value="NZ_CP068983.1"/>
</dbReference>
<dbReference type="SUPFAM" id="SSF55781">
    <property type="entry name" value="GAF domain-like"/>
    <property type="match status" value="1"/>
</dbReference>
<feature type="region of interest" description="Disordered" evidence="4">
    <location>
        <begin position="1"/>
        <end position="23"/>
    </location>
</feature>
<gene>
    <name evidence="7" type="ORF">ML536_07690</name>
</gene>
<name>A0AA41QKS1_9HYPH</name>
<evidence type="ECO:0000256" key="4">
    <source>
        <dbReference type="SAM" id="MobiDB-lite"/>
    </source>
</evidence>
<evidence type="ECO:0000313" key="7">
    <source>
        <dbReference type="EMBL" id="MCI0126705.1"/>
    </source>
</evidence>
<evidence type="ECO:0000256" key="3">
    <source>
        <dbReference type="ARBA" id="ARBA00023163"/>
    </source>
</evidence>
<feature type="domain" description="IclR-ED" evidence="6">
    <location>
        <begin position="91"/>
        <end position="276"/>
    </location>
</feature>
<dbReference type="GO" id="GO:0003700">
    <property type="term" value="F:DNA-binding transcription factor activity"/>
    <property type="evidence" value="ECO:0007669"/>
    <property type="project" value="TreeGrafter"/>
</dbReference>
<dbReference type="PROSITE" id="PS51077">
    <property type="entry name" value="HTH_ICLR"/>
    <property type="match status" value="1"/>
</dbReference>
<reference evidence="7" key="1">
    <citation type="submission" date="2022-03" db="EMBL/GenBank/DDBJ databases">
        <title>The complete genome sequence of a Methyloterrigena soli.</title>
        <authorList>
            <person name="Zi Z."/>
        </authorList>
    </citation>
    <scope>NUCLEOTIDE SEQUENCE</scope>
    <source>
        <strain evidence="7">M48</strain>
    </source>
</reference>
<evidence type="ECO:0000313" key="8">
    <source>
        <dbReference type="Proteomes" id="UP001156140"/>
    </source>
</evidence>
<keyword evidence="8" id="KW-1185">Reference proteome</keyword>
<evidence type="ECO:0000256" key="2">
    <source>
        <dbReference type="ARBA" id="ARBA00023125"/>
    </source>
</evidence>
<dbReference type="Gene3D" id="1.10.10.10">
    <property type="entry name" value="Winged helix-like DNA-binding domain superfamily/Winged helix DNA-binding domain"/>
    <property type="match status" value="1"/>
</dbReference>
<dbReference type="GO" id="GO:0045892">
    <property type="term" value="P:negative regulation of DNA-templated transcription"/>
    <property type="evidence" value="ECO:0007669"/>
    <property type="project" value="TreeGrafter"/>
</dbReference>
<feature type="domain" description="HTH iclR-type" evidence="5">
    <location>
        <begin position="28"/>
        <end position="90"/>
    </location>
</feature>
<evidence type="ECO:0000256" key="1">
    <source>
        <dbReference type="ARBA" id="ARBA00023015"/>
    </source>
</evidence>
<dbReference type="SUPFAM" id="SSF46785">
    <property type="entry name" value="Winged helix' DNA-binding domain"/>
    <property type="match status" value="1"/>
</dbReference>
<dbReference type="Proteomes" id="UP001156140">
    <property type="component" value="Unassembled WGS sequence"/>
</dbReference>
<dbReference type="AlphaFoldDB" id="A0AA41QKS1"/>
<keyword evidence="1" id="KW-0805">Transcription regulation</keyword>
<sequence length="276" mass="30317">MGLLERGGAFDRVSEDRETPERDDSGAIAVLAKAFHVLETMADMAGPAPLREIAKATALPKGTLFRILQTMVGLGYVGQLTDSSDYYLTSQIAHLGRNARQEDIKMLAMPLMTVLHGKFNETINLGILEGQFVYYVAVMEAQRPLAWRVPAGTRDTFHSTALGRAIVAQLGDSHREALIRRANLKRAEKRGMTREALAALIEEARESKVAFDLEENDEGVVCIGTPIFIDSRVVAAVSVSIPAIRYTPALGEEIRQALLDLDFNFKTNKKRSSDSA</sequence>
<dbReference type="EMBL" id="JALAZD010000001">
    <property type="protein sequence ID" value="MCI0126705.1"/>
    <property type="molecule type" value="Genomic_DNA"/>
</dbReference>
<dbReference type="InterPro" id="IPR029016">
    <property type="entry name" value="GAF-like_dom_sf"/>
</dbReference>
<keyword evidence="2" id="KW-0238">DNA-binding</keyword>
<proteinExistence type="predicted"/>
<dbReference type="Pfam" id="PF09339">
    <property type="entry name" value="HTH_IclR"/>
    <property type="match status" value="1"/>
</dbReference>
<dbReference type="SMART" id="SM00346">
    <property type="entry name" value="HTH_ICLR"/>
    <property type="match status" value="1"/>
</dbReference>
<dbReference type="InterPro" id="IPR036388">
    <property type="entry name" value="WH-like_DNA-bd_sf"/>
</dbReference>
<protein>
    <submittedName>
        <fullName evidence="7">IclR family transcriptional regulator</fullName>
    </submittedName>
</protein>
<comment type="caution">
    <text evidence="7">The sequence shown here is derived from an EMBL/GenBank/DDBJ whole genome shotgun (WGS) entry which is preliminary data.</text>
</comment>
<evidence type="ECO:0000259" key="5">
    <source>
        <dbReference type="PROSITE" id="PS51077"/>
    </source>
</evidence>
<dbReference type="InterPro" id="IPR036390">
    <property type="entry name" value="WH_DNA-bd_sf"/>
</dbReference>
<dbReference type="Pfam" id="PF01614">
    <property type="entry name" value="IclR_C"/>
    <property type="match status" value="1"/>
</dbReference>
<dbReference type="PROSITE" id="PS51078">
    <property type="entry name" value="ICLR_ED"/>
    <property type="match status" value="1"/>
</dbReference>
<accession>A0AA41QKS1</accession>
<dbReference type="InterPro" id="IPR005471">
    <property type="entry name" value="Tscrpt_reg_IclR_N"/>
</dbReference>
<dbReference type="PANTHER" id="PTHR30136">
    <property type="entry name" value="HELIX-TURN-HELIX TRANSCRIPTIONAL REGULATOR, ICLR FAMILY"/>
    <property type="match status" value="1"/>
</dbReference>
<organism evidence="7 8">
    <name type="scientific">Paradevosia shaoguanensis</name>
    <dbReference type="NCBI Taxonomy" id="1335043"/>
    <lineage>
        <taxon>Bacteria</taxon>
        <taxon>Pseudomonadati</taxon>
        <taxon>Pseudomonadota</taxon>
        <taxon>Alphaproteobacteria</taxon>
        <taxon>Hyphomicrobiales</taxon>
        <taxon>Devosiaceae</taxon>
        <taxon>Paradevosia</taxon>
    </lineage>
</organism>
<evidence type="ECO:0000259" key="6">
    <source>
        <dbReference type="PROSITE" id="PS51078"/>
    </source>
</evidence>
<dbReference type="InterPro" id="IPR050707">
    <property type="entry name" value="HTH_MetabolicPath_Reg"/>
</dbReference>
<dbReference type="GO" id="GO:0003677">
    <property type="term" value="F:DNA binding"/>
    <property type="evidence" value="ECO:0007669"/>
    <property type="project" value="UniProtKB-KW"/>
</dbReference>
<dbReference type="PANTHER" id="PTHR30136:SF24">
    <property type="entry name" value="HTH-TYPE TRANSCRIPTIONAL REPRESSOR ALLR"/>
    <property type="match status" value="1"/>
</dbReference>
<dbReference type="Gene3D" id="3.30.450.40">
    <property type="match status" value="1"/>
</dbReference>